<feature type="domain" description="Porin" evidence="2">
    <location>
        <begin position="8"/>
        <end position="279"/>
    </location>
</feature>
<dbReference type="Pfam" id="PF13609">
    <property type="entry name" value="Porin_4"/>
    <property type="match status" value="1"/>
</dbReference>
<gene>
    <name evidence="3" type="ORF">H7F16_19190</name>
</gene>
<evidence type="ECO:0000256" key="1">
    <source>
        <dbReference type="SAM" id="SignalP"/>
    </source>
</evidence>
<dbReference type="GO" id="GO:0015288">
    <property type="term" value="F:porin activity"/>
    <property type="evidence" value="ECO:0007669"/>
    <property type="project" value="InterPro"/>
</dbReference>
<dbReference type="SUPFAM" id="SSF56935">
    <property type="entry name" value="Porins"/>
    <property type="match status" value="1"/>
</dbReference>
<feature type="chain" id="PRO_5032270646" evidence="1">
    <location>
        <begin position="21"/>
        <end position="290"/>
    </location>
</feature>
<dbReference type="InterPro" id="IPR023614">
    <property type="entry name" value="Porin_dom_sf"/>
</dbReference>
<dbReference type="AlphaFoldDB" id="A0A842IDX3"/>
<comment type="caution">
    <text evidence="3">The sequence shown here is derived from an EMBL/GenBank/DDBJ whole genome shotgun (WGS) entry which is preliminary data.</text>
</comment>
<dbReference type="GO" id="GO:0016020">
    <property type="term" value="C:membrane"/>
    <property type="evidence" value="ECO:0007669"/>
    <property type="project" value="InterPro"/>
</dbReference>
<protein>
    <submittedName>
        <fullName evidence="3">Porin</fullName>
    </submittedName>
</protein>
<name>A0A842IDX3_9RHOB</name>
<dbReference type="EMBL" id="JACLQD010000009">
    <property type="protein sequence ID" value="MBC2837646.1"/>
    <property type="molecule type" value="Genomic_DNA"/>
</dbReference>
<feature type="signal peptide" evidence="1">
    <location>
        <begin position="1"/>
        <end position="20"/>
    </location>
</feature>
<keyword evidence="1" id="KW-0732">Signal</keyword>
<reference evidence="3 4" key="1">
    <citation type="journal article" date="2017" name="Int. J. Syst. Evol. Microbiol.">
        <title>Gemmobacter straminiformis sp. nov., isolated from an artificial fountain.</title>
        <authorList>
            <person name="Kang J.Y."/>
            <person name="Kim M.J."/>
            <person name="Chun J."/>
            <person name="Son K.P."/>
            <person name="Jahng K.Y."/>
        </authorList>
    </citation>
    <scope>NUCLEOTIDE SEQUENCE [LARGE SCALE GENOMIC DNA]</scope>
    <source>
        <strain evidence="3 4">CAM-8</strain>
    </source>
</reference>
<evidence type="ECO:0000259" key="2">
    <source>
        <dbReference type="Pfam" id="PF13609"/>
    </source>
</evidence>
<dbReference type="Proteomes" id="UP000555411">
    <property type="component" value="Unassembled WGS sequence"/>
</dbReference>
<proteinExistence type="predicted"/>
<dbReference type="Gene3D" id="2.40.160.10">
    <property type="entry name" value="Porin"/>
    <property type="match status" value="1"/>
</dbReference>
<accession>A0A842IDX3</accession>
<dbReference type="InterPro" id="IPR033900">
    <property type="entry name" value="Gram_neg_porin_domain"/>
</dbReference>
<keyword evidence="4" id="KW-1185">Reference proteome</keyword>
<dbReference type="RefSeq" id="WP_185799261.1">
    <property type="nucleotide sequence ID" value="NZ_JACLQD010000009.1"/>
</dbReference>
<organism evidence="3 4">
    <name type="scientific">Paragemmobacter straminiformis</name>
    <dbReference type="NCBI Taxonomy" id="2045119"/>
    <lineage>
        <taxon>Bacteria</taxon>
        <taxon>Pseudomonadati</taxon>
        <taxon>Pseudomonadota</taxon>
        <taxon>Alphaproteobacteria</taxon>
        <taxon>Rhodobacterales</taxon>
        <taxon>Paracoccaceae</taxon>
        <taxon>Paragemmobacter</taxon>
    </lineage>
</organism>
<evidence type="ECO:0000313" key="4">
    <source>
        <dbReference type="Proteomes" id="UP000555411"/>
    </source>
</evidence>
<sequence>MKTTLLITTMLAASAGAAFADVTLSGDARMGIASVEGGDFNFSSRARVRFTLSGETDAGLKFGAQFRANEAEGATLDTETKVKGTVFLEYPEYGKLTMGDAEGAVQASVTQFAPIGFDDTKKLQEFTFLTGGDTGTSKDVLYTYANGALAVNLSLGNPGGSEGAGAGANGDDMGFGVSYTTEFWKLAAGYEDNGLNSQTVVSGSYGNGQFEVKGAYGLRDDDKSQYVIYGTYIIGTTTLTAFFRDDEFKATKTRGIGITHDFGSGLALSAGYAKAEGKKANASLGLTMAF</sequence>
<evidence type="ECO:0000313" key="3">
    <source>
        <dbReference type="EMBL" id="MBC2837646.1"/>
    </source>
</evidence>